<dbReference type="InParanoid" id="A3LPB4"/>
<dbReference type="FunFam" id="1.20.1560.10:FF:000010">
    <property type="entry name" value="Multidrug resistance-associated ABC transporter"/>
    <property type="match status" value="1"/>
</dbReference>
<name>A3LPB4_PICST</name>
<gene>
    <name evidence="13" type="ORF">PICST_40574</name>
</gene>
<reference evidence="13 14" key="1">
    <citation type="journal article" date="2007" name="Nat. Biotechnol.">
        <title>Genome sequence of the lignocellulose-bioconverting and xylose-fermenting yeast Pichia stipitis.</title>
        <authorList>
            <person name="Jeffries T.W."/>
            <person name="Grigoriev I.V."/>
            <person name="Grimwood J."/>
            <person name="Laplaza J.M."/>
            <person name="Aerts A."/>
            <person name="Salamov A."/>
            <person name="Schmutz J."/>
            <person name="Lindquist E."/>
            <person name="Dehal P."/>
            <person name="Shapiro H."/>
            <person name="Jin Y.S."/>
            <person name="Passoth V."/>
            <person name="Richardson P.M."/>
        </authorList>
    </citation>
    <scope>NUCLEOTIDE SEQUENCE [LARGE SCALE GENOMIC DNA]</scope>
    <source>
        <strain evidence="14">ATCC 58785 / CBS 6054 / NBRC 10063 / NRRL Y-11545</strain>
    </source>
</reference>
<dbReference type="PROSITE" id="PS00211">
    <property type="entry name" value="ABC_TRANSPORTER_1"/>
    <property type="match status" value="2"/>
</dbReference>
<evidence type="ECO:0000259" key="11">
    <source>
        <dbReference type="PROSITE" id="PS50893"/>
    </source>
</evidence>
<dbReference type="CDD" id="cd18606">
    <property type="entry name" value="ABC_6TM_YOR1_D2_like"/>
    <property type="match status" value="1"/>
</dbReference>
<feature type="transmembrane region" description="Helical" evidence="10">
    <location>
        <begin position="191"/>
        <end position="209"/>
    </location>
</feature>
<dbReference type="CDD" id="cd03250">
    <property type="entry name" value="ABCC_MRP_domain1"/>
    <property type="match status" value="1"/>
</dbReference>
<keyword evidence="14" id="KW-1185">Reference proteome</keyword>
<dbReference type="FunFam" id="3.40.50.300:FF:000565">
    <property type="entry name" value="ABC bile acid transporter"/>
    <property type="match status" value="1"/>
</dbReference>
<dbReference type="InterPro" id="IPR003439">
    <property type="entry name" value="ABC_transporter-like_ATP-bd"/>
</dbReference>
<proteinExistence type="inferred from homology"/>
<feature type="transmembrane region" description="Helical" evidence="10">
    <location>
        <begin position="1031"/>
        <end position="1049"/>
    </location>
</feature>
<evidence type="ECO:0000256" key="5">
    <source>
        <dbReference type="ARBA" id="ARBA00022741"/>
    </source>
</evidence>
<feature type="domain" description="ABC transmembrane type-1" evidence="12">
    <location>
        <begin position="811"/>
        <end position="1082"/>
    </location>
</feature>
<dbReference type="OMA" id="KTHVKEM"/>
<dbReference type="SMART" id="SM00382">
    <property type="entry name" value="AAA"/>
    <property type="match status" value="2"/>
</dbReference>
<feature type="transmembrane region" description="Helical" evidence="10">
    <location>
        <begin position="376"/>
        <end position="398"/>
    </location>
</feature>
<dbReference type="InterPro" id="IPR017871">
    <property type="entry name" value="ABC_transporter-like_CS"/>
</dbReference>
<evidence type="ECO:0000256" key="4">
    <source>
        <dbReference type="ARBA" id="ARBA00022692"/>
    </source>
</evidence>
<dbReference type="PROSITE" id="PS50929">
    <property type="entry name" value="ABC_TM1F"/>
    <property type="match status" value="2"/>
</dbReference>
<accession>A3LPB4</accession>
<dbReference type="GO" id="GO:0008559">
    <property type="term" value="F:ABC-type xenobiotic transporter activity"/>
    <property type="evidence" value="ECO:0007669"/>
    <property type="project" value="TreeGrafter"/>
</dbReference>
<evidence type="ECO:0000256" key="2">
    <source>
        <dbReference type="ARBA" id="ARBA00009726"/>
    </source>
</evidence>
<protein>
    <submittedName>
        <fullName evidence="13">Oligomycin resistance ATP-dependent permease</fullName>
    </submittedName>
</protein>
<keyword evidence="7 10" id="KW-1133">Transmembrane helix</keyword>
<dbReference type="GO" id="GO:0016887">
    <property type="term" value="F:ATP hydrolysis activity"/>
    <property type="evidence" value="ECO:0007669"/>
    <property type="project" value="InterPro"/>
</dbReference>
<evidence type="ECO:0000256" key="8">
    <source>
        <dbReference type="ARBA" id="ARBA00023136"/>
    </source>
</evidence>
<keyword evidence="6" id="KW-0067">ATP-binding</keyword>
<feature type="transmembrane region" description="Helical" evidence="10">
    <location>
        <begin position="941"/>
        <end position="959"/>
    </location>
</feature>
<organism evidence="13 14">
    <name type="scientific">Scheffersomyces stipitis (strain ATCC 58785 / CBS 6054 / NBRC 10063 / NRRL Y-11545)</name>
    <name type="common">Yeast</name>
    <name type="synonym">Pichia stipitis</name>
    <dbReference type="NCBI Taxonomy" id="322104"/>
    <lineage>
        <taxon>Eukaryota</taxon>
        <taxon>Fungi</taxon>
        <taxon>Dikarya</taxon>
        <taxon>Ascomycota</taxon>
        <taxon>Saccharomycotina</taxon>
        <taxon>Pichiomycetes</taxon>
        <taxon>Debaryomycetaceae</taxon>
        <taxon>Scheffersomyces</taxon>
    </lineage>
</organism>
<dbReference type="RefSeq" id="XP_001383040.2">
    <property type="nucleotide sequence ID" value="XM_001383003.1"/>
</dbReference>
<dbReference type="HOGENOM" id="CLU_000604_27_3_1"/>
<feature type="domain" description="ABC transmembrane type-1" evidence="12">
    <location>
        <begin position="150"/>
        <end position="435"/>
    </location>
</feature>
<feature type="transmembrane region" description="Helical" evidence="10">
    <location>
        <begin position="149"/>
        <end position="170"/>
    </location>
</feature>
<evidence type="ECO:0000256" key="9">
    <source>
        <dbReference type="SAM" id="MobiDB-lite"/>
    </source>
</evidence>
<feature type="domain" description="ABC transporter" evidence="11">
    <location>
        <begin position="501"/>
        <end position="722"/>
    </location>
</feature>
<dbReference type="KEGG" id="pic:PICST_40574"/>
<dbReference type="CDD" id="cd03244">
    <property type="entry name" value="ABCC_MRP_domain2"/>
    <property type="match status" value="1"/>
</dbReference>
<feature type="transmembrane region" description="Helical" evidence="10">
    <location>
        <begin position="802"/>
        <end position="822"/>
    </location>
</feature>
<evidence type="ECO:0000256" key="3">
    <source>
        <dbReference type="ARBA" id="ARBA00022448"/>
    </source>
</evidence>
<dbReference type="InterPro" id="IPR003593">
    <property type="entry name" value="AAA+_ATPase"/>
</dbReference>
<dbReference type="GeneID" id="4837379"/>
<dbReference type="PROSITE" id="PS50893">
    <property type="entry name" value="ABC_TRANSPORTER_2"/>
    <property type="match status" value="2"/>
</dbReference>
<dbReference type="PANTHER" id="PTHR24223:SF456">
    <property type="entry name" value="MULTIDRUG RESISTANCE-ASSOCIATED PROTEIN LETHAL(2)03659"/>
    <property type="match status" value="1"/>
</dbReference>
<dbReference type="SUPFAM" id="SSF90123">
    <property type="entry name" value="ABC transporter transmembrane region"/>
    <property type="match status" value="2"/>
</dbReference>
<dbReference type="Proteomes" id="UP000002258">
    <property type="component" value="Chromosome 2"/>
</dbReference>
<dbReference type="Pfam" id="PF00005">
    <property type="entry name" value="ABC_tran"/>
    <property type="match status" value="2"/>
</dbReference>
<keyword evidence="5" id="KW-0547">Nucleotide-binding</keyword>
<evidence type="ECO:0000313" key="14">
    <source>
        <dbReference type="Proteomes" id="UP000002258"/>
    </source>
</evidence>
<evidence type="ECO:0000256" key="7">
    <source>
        <dbReference type="ARBA" id="ARBA00022989"/>
    </source>
</evidence>
<dbReference type="Gene3D" id="3.40.50.300">
    <property type="entry name" value="P-loop containing nucleotide triphosphate hydrolases"/>
    <property type="match status" value="2"/>
</dbReference>
<dbReference type="Pfam" id="PF00664">
    <property type="entry name" value="ABC_membrane"/>
    <property type="match status" value="2"/>
</dbReference>
<evidence type="ECO:0000259" key="12">
    <source>
        <dbReference type="PROSITE" id="PS50929"/>
    </source>
</evidence>
<comment type="similarity">
    <text evidence="2">Belongs to the ABC transporter superfamily. ABCC family. Conjugate transporter (TC 3.A.1.208) subfamily.</text>
</comment>
<dbReference type="FunFam" id="3.40.50.300:FF:001750">
    <property type="entry name" value="ATP-binding cassette transporter"/>
    <property type="match status" value="1"/>
</dbReference>
<feature type="transmembrane region" description="Helical" evidence="10">
    <location>
        <begin position="277"/>
        <end position="310"/>
    </location>
</feature>
<feature type="region of interest" description="Disordered" evidence="9">
    <location>
        <begin position="483"/>
        <end position="510"/>
    </location>
</feature>
<evidence type="ECO:0000256" key="6">
    <source>
        <dbReference type="ARBA" id="ARBA00022840"/>
    </source>
</evidence>
<dbReference type="CDD" id="cd18597">
    <property type="entry name" value="ABC_6TM_YOR1_D1_like"/>
    <property type="match status" value="1"/>
</dbReference>
<keyword evidence="8 10" id="KW-0472">Membrane</keyword>
<dbReference type="InterPro" id="IPR036640">
    <property type="entry name" value="ABC1_TM_sf"/>
</dbReference>
<sequence length="1381" mass="155065">MESDQNTIETDELKPQKRLFSFLLKNKVVPVPEESERKIYPFPTANIFSKIFFWWLFPILNVGYRRTLQPQDFFVLPEEYKVDAFVEKFDACYERELEYSRKKHLQQKCKERGETLETSTVAPDIDLEDYVLSKFSLLFIICVAFKRNLLFSASLSTITAAIVSCTPLILKKLIAYSESKSLDPSLNPAKGVGYAFGVVIFSLVSGITMNHFNYQSLLMAAKVKSSLTHAITRKSFKLSNASKHKFPDSKITSMVTTDLSRIELACAYTPFLLSLPLGIVIIITILVLNIGVAAVVGVVVLLIFLAAVSYSTSQLYRFRTVVSKLTDIRVGLVKELITNLKIIKFYSWEIPYLSNIVKSRSNEIQYILKIQKLRNIIYAVAMSLTGITAMIAFLVMYGIEGATRNASSIFSSVSSFEILSWCMNFIPASISVTADMLMALKRIGLFLSAEEIQPKDNYITRCEAKNPYAIQVTDADFMWESFEDEDEQDNNKEGQASSPDIEMESLDDSNKPSTFQGLKNINLSIAKGEFVVITGSIGTGKSSLLSAIAGIMNCESGLVEINGSLMLCGAPWVQNATIKENITFGAVYDRELYDEVVYACSLQQDLENLPAGDFTEVGERGVTLSGGQKARINLARAVYANKDIILMDDVLSAVDARVGKHMVEQCFLGILKSKTRLLATHQLSLIGSADRIIFMNGDGTIEVGTMESLLRTNDDFRKLTAFSEAEETKVEKSPSKNVEEFDIGEELIPNYKKMTDKIEDIAENKDASKGKLIVNEERAVNRLKGEIYLNYLKFGSGRVTPWGFLLVFGTLLSLSTFCDIFSNTWLSFWISRKFDKSDGFYIAFYVLFNILWVILLTTQFISLITMTTNSSKNLNMMAVKKIMHVPMSFLDTTPMGRILNRFTKDTDALDNEISENLRLFTVSFAKLIGMVILFLVYLPWIALALPVIGILFLLVCNYYQASCREVKRLEAVQRSFVFDNLSESLSGMTTIKTLKSEERFINRGNQRLNTLNEASFLLNAHLRWLAIQLDSVTLVLVLAIALLCVNGVFKLSPATVGLLLTYSLQATGEMSNFFRLFTQVENEFNSAERICHYALKLPQEAAYEHENNAPHREWPQNGEIEFENVSMAYRPGLPMVIRDLSFKVKSSEKIGICGRTGAGKSSIITALYRLSELDQGRIIIDGVDIANIGLRDLRSKLSIIPQDPVLFNGTVRKNLDPFDEHDDAYLWKTLKRAGIFSDEEIAQAAEYNKEENSGAELSKFHLYQNVEDDGANFSLGERQLLAFARALVRDTKILILDEATSSVDYETDSKIQSIIAKEFADCTILCIAHRLKTILSYDRILTLDKGEIKEFGTPVELFNSDGGIFRQMCDKSNIGISDFVL</sequence>
<comment type="subcellular location">
    <subcellularLocation>
        <location evidence="1">Membrane</location>
        <topology evidence="1">Multi-pass membrane protein</topology>
    </subcellularLocation>
</comment>
<dbReference type="SUPFAM" id="SSF52540">
    <property type="entry name" value="P-loop containing nucleoside triphosphate hydrolases"/>
    <property type="match status" value="2"/>
</dbReference>
<dbReference type="EMBL" id="CP000496">
    <property type="protein sequence ID" value="ABN65011.2"/>
    <property type="molecule type" value="Genomic_DNA"/>
</dbReference>
<dbReference type="PANTHER" id="PTHR24223">
    <property type="entry name" value="ATP-BINDING CASSETTE SUB-FAMILY C"/>
    <property type="match status" value="1"/>
</dbReference>
<evidence type="ECO:0000256" key="10">
    <source>
        <dbReference type="SAM" id="Phobius"/>
    </source>
</evidence>
<keyword evidence="3" id="KW-0813">Transport</keyword>
<dbReference type="GO" id="GO:0005524">
    <property type="term" value="F:ATP binding"/>
    <property type="evidence" value="ECO:0007669"/>
    <property type="project" value="UniProtKB-KW"/>
</dbReference>
<dbReference type="InterPro" id="IPR011527">
    <property type="entry name" value="ABC1_TM_dom"/>
</dbReference>
<dbReference type="Gene3D" id="1.20.1560.10">
    <property type="entry name" value="ABC transporter type 1, transmembrane domain"/>
    <property type="match status" value="2"/>
</dbReference>
<dbReference type="OrthoDB" id="6500128at2759"/>
<dbReference type="InterPro" id="IPR027417">
    <property type="entry name" value="P-loop_NTPase"/>
</dbReference>
<dbReference type="InterPro" id="IPR050173">
    <property type="entry name" value="ABC_transporter_C-like"/>
</dbReference>
<evidence type="ECO:0000313" key="13">
    <source>
        <dbReference type="EMBL" id="ABN65011.2"/>
    </source>
</evidence>
<evidence type="ECO:0000256" key="1">
    <source>
        <dbReference type="ARBA" id="ARBA00004141"/>
    </source>
</evidence>
<feature type="domain" description="ABC transporter" evidence="11">
    <location>
        <begin position="1120"/>
        <end position="1370"/>
    </location>
</feature>
<dbReference type="GO" id="GO:0005886">
    <property type="term" value="C:plasma membrane"/>
    <property type="evidence" value="ECO:0007669"/>
    <property type="project" value="TreeGrafter"/>
</dbReference>
<feature type="transmembrane region" description="Helical" evidence="10">
    <location>
        <begin position="842"/>
        <end position="866"/>
    </location>
</feature>
<keyword evidence="4 10" id="KW-0812">Transmembrane</keyword>
<dbReference type="eggNOG" id="KOG0054">
    <property type="taxonomic scope" value="Eukaryota"/>
</dbReference>